<evidence type="ECO:0000313" key="1">
    <source>
        <dbReference type="EMBL" id="GHP13096.1"/>
    </source>
</evidence>
<proteinExistence type="predicted"/>
<evidence type="ECO:0008006" key="3">
    <source>
        <dbReference type="Google" id="ProtNLM"/>
    </source>
</evidence>
<gene>
    <name evidence="1" type="ORF">YK48G_05210</name>
</gene>
<keyword evidence="2" id="KW-1185">Reference proteome</keyword>
<accession>A0ABQ3VY34</accession>
<organism evidence="1 2">
    <name type="scientific">Lentilactobacillus fungorum</name>
    <dbReference type="NCBI Taxonomy" id="2201250"/>
    <lineage>
        <taxon>Bacteria</taxon>
        <taxon>Bacillati</taxon>
        <taxon>Bacillota</taxon>
        <taxon>Bacilli</taxon>
        <taxon>Lactobacillales</taxon>
        <taxon>Lactobacillaceae</taxon>
        <taxon>Lentilactobacillus</taxon>
    </lineage>
</organism>
<name>A0ABQ3VY34_9LACO</name>
<comment type="caution">
    <text evidence="1">The sequence shown here is derived from an EMBL/GenBank/DDBJ whole genome shotgun (WGS) entry which is preliminary data.</text>
</comment>
<evidence type="ECO:0000313" key="2">
    <source>
        <dbReference type="Proteomes" id="UP000604765"/>
    </source>
</evidence>
<reference evidence="1 2" key="1">
    <citation type="journal article" date="2021" name="Int. J. Syst. Evol. Microbiol.">
        <title>Lentilactobacillus fungorum sp. nov., isolated from spent mushroom substrates.</title>
        <authorList>
            <person name="Tohno M."/>
            <person name="Tanizawa Y."/>
            <person name="Kojima Y."/>
            <person name="Sakamoto M."/>
            <person name="Ohkuma M."/>
            <person name="Kobayashi H."/>
        </authorList>
    </citation>
    <scope>NUCLEOTIDE SEQUENCE [LARGE SCALE GENOMIC DNA]</scope>
    <source>
        <strain evidence="1 2">YK48G</strain>
    </source>
</reference>
<sequence length="72" mass="8334">MSTQRVKKDDHHKSELEKFYCRFVKCHLNLIIAAVNQLLACQTLGKRFIELPMISMTITLRCVLDALNSKKV</sequence>
<dbReference type="EMBL" id="BNJR01000005">
    <property type="protein sequence ID" value="GHP13096.1"/>
    <property type="molecule type" value="Genomic_DNA"/>
</dbReference>
<protein>
    <recommendedName>
        <fullName evidence="3">Transposase</fullName>
    </recommendedName>
</protein>
<dbReference type="Proteomes" id="UP000604765">
    <property type="component" value="Unassembled WGS sequence"/>
</dbReference>